<reference evidence="1" key="4">
    <citation type="submission" date="2025-08" db="UniProtKB">
        <authorList>
            <consortium name="RefSeq"/>
        </authorList>
    </citation>
    <scope>IDENTIFICATION</scope>
    <source>
        <strain evidence="1">CBS432</strain>
    </source>
</reference>
<dbReference type="VEuPathDB" id="FungiDB:SPAR_G03680"/>
<evidence type="ECO:0000313" key="1">
    <source>
        <dbReference type="RefSeq" id="XP_033766490.1"/>
    </source>
</evidence>
<organism evidence="1">
    <name type="scientific">Saccharomyces paradoxus</name>
    <name type="common">Yeast</name>
    <name type="synonym">Saccharomyces douglasii</name>
    <dbReference type="NCBI Taxonomy" id="27291"/>
    <lineage>
        <taxon>Eukaryota</taxon>
        <taxon>Fungi</taxon>
        <taxon>Dikarya</taxon>
        <taxon>Ascomycota</taxon>
        <taxon>Saccharomycotina</taxon>
        <taxon>Saccharomycetes</taxon>
        <taxon>Saccharomycetales</taxon>
        <taxon>Saccharomycetaceae</taxon>
        <taxon>Saccharomyces</taxon>
    </lineage>
</organism>
<proteinExistence type="predicted"/>
<dbReference type="OrthoDB" id="4049661at2759"/>
<dbReference type="KEGG" id="spao:SPAR_G03680"/>
<reference evidence="1" key="2">
    <citation type="submission" date="2020-01" db="EMBL/GenBank/DDBJ databases">
        <title>Population-level Yeast Reference Genomes.</title>
        <authorList>
            <person name="Yue J.-X."/>
        </authorList>
    </citation>
    <scope>NUCLEOTIDE SEQUENCE</scope>
    <source>
        <strain evidence="1">CBS432</strain>
    </source>
</reference>
<protein>
    <recommendedName>
        <fullName evidence="2">YGR153W-like protein</fullName>
    </recommendedName>
</protein>
<name>A0A8B8URS5_SACPA</name>
<dbReference type="AlphaFoldDB" id="A0A8B8URS5"/>
<dbReference type="GeneID" id="54630762"/>
<dbReference type="RefSeq" id="XP_033766490.1">
    <property type="nucleotide sequence ID" value="XM_033910599.1"/>
</dbReference>
<reference evidence="1" key="3">
    <citation type="submission" date="2025-07" db="EMBL/GenBank/DDBJ databases">
        <authorList>
            <consortium name="NCBI Genome Project"/>
        </authorList>
    </citation>
    <scope>NUCLEOTIDE SEQUENCE</scope>
    <source>
        <strain evidence="1">CBS432</strain>
    </source>
</reference>
<reference evidence="1" key="1">
    <citation type="journal article" date="2017" name="Nat. Genet.">
        <title>Contrasting evolutionary genome dynamics between domesticated and wild yeasts.</title>
        <authorList>
            <person name="Yue J.X."/>
            <person name="Li J."/>
            <person name="Aigrain L."/>
            <person name="Hallin J."/>
            <person name="Persson K."/>
            <person name="Oliver K."/>
            <person name="Bergstrom A."/>
            <person name="Coupland P."/>
            <person name="Warringer J."/>
            <person name="Lagomarsino M.C."/>
            <person name="Fischer G."/>
            <person name="Durbin R."/>
            <person name="Liti G."/>
        </authorList>
    </citation>
    <scope>NUCLEOTIDE SEQUENCE</scope>
    <source>
        <strain evidence="1">CBS432</strain>
    </source>
</reference>
<sequence length="217" mass="25035">MRGAYLDKELSTYECKKETETYSFLTSLSDIQDSTSNEEDNRVGSLFSEDSLTFESSDVSIRLFSLGLNATNENENGNDNAMKIIVPPKAEQRKGERRSKKIPRSVALLPENSTKCLVESSFDSSRDYGQQLFDWKHEMVERGEDNVKPCGCHKSRKAKCFKELEMESIEKGDIKKSLFYRDIIEWCKEYKVNKTREICVPSLHEFYLDENGSDNLF</sequence>
<accession>A0A8B8URS5</accession>
<evidence type="ECO:0008006" key="2">
    <source>
        <dbReference type="Google" id="ProtNLM"/>
    </source>
</evidence>
<gene>
    <name evidence="1" type="ORF">SPAR_G03680</name>
</gene>